<evidence type="ECO:0000256" key="7">
    <source>
        <dbReference type="ARBA" id="ARBA00047989"/>
    </source>
</evidence>
<dbReference type="PATRIC" id="fig|86105.3.peg.92"/>
<comment type="caution">
    <text evidence="11">The sequence shown here is derived from an EMBL/GenBank/DDBJ whole genome shotgun (WGS) entry which is preliminary data.</text>
</comment>
<sequence>MNKESKTFKYSGLKLAEQANLAHGFFTRKGGVSKDLHFQSLNCNLASSDSKKNVITNREIISNSLGFSHNKLITVTQIHSNRVISIKDGDEHIKHPVADALVTNLPGILLGIKTADCAPILFFDPKKQIIAAAHAGWKGAISGIIGNTIAAMQNLGANIADIICVIGPCIQQASYEVDESFYNNFISVKPASSKFFINSKQADHYMFDLPAYCVERLKIIGIQHIDNLGIDTYSNPEFFSYRRATHEKNFNKDGKAEYGTQLSVVGIL</sequence>
<dbReference type="OrthoDB" id="4279at2"/>
<accession>A0A0C1MV94</accession>
<gene>
    <name evidence="11" type="ORF">NF27_BK00130</name>
</gene>
<dbReference type="SUPFAM" id="SSF64438">
    <property type="entry name" value="CNF1/YfiH-like putative cysteine hydrolases"/>
    <property type="match status" value="1"/>
</dbReference>
<dbReference type="RefSeq" id="WP_068981988.1">
    <property type="nucleotide sequence ID" value="NZ_JSWE01000036.1"/>
</dbReference>
<keyword evidence="5" id="KW-0378">Hydrolase</keyword>
<protein>
    <recommendedName>
        <fullName evidence="10">Purine nucleoside phosphorylase</fullName>
    </recommendedName>
</protein>
<evidence type="ECO:0000256" key="10">
    <source>
        <dbReference type="RuleBase" id="RU361274"/>
    </source>
</evidence>
<reference evidence="11 12" key="1">
    <citation type="submission" date="2014-11" db="EMBL/GenBank/DDBJ databases">
        <title>A Rickettsiales Symbiont of Amoebae With Ancient Features.</title>
        <authorList>
            <person name="Schulz F."/>
            <person name="Martijn J."/>
            <person name="Wascher F."/>
            <person name="Kostanjsek R."/>
            <person name="Ettema T.J."/>
            <person name="Horn M."/>
        </authorList>
    </citation>
    <scope>NUCLEOTIDE SEQUENCE [LARGE SCALE GENOMIC DNA]</scope>
    <source>
        <strain evidence="11 12">UWC36</strain>
    </source>
</reference>
<comment type="catalytic activity">
    <reaction evidence="1">
        <text>inosine + phosphate = alpha-D-ribose 1-phosphate + hypoxanthine</text>
        <dbReference type="Rhea" id="RHEA:27646"/>
        <dbReference type="ChEBI" id="CHEBI:17368"/>
        <dbReference type="ChEBI" id="CHEBI:17596"/>
        <dbReference type="ChEBI" id="CHEBI:43474"/>
        <dbReference type="ChEBI" id="CHEBI:57720"/>
        <dbReference type="EC" id="2.4.2.1"/>
    </reaction>
    <physiologicalReaction direction="left-to-right" evidence="1">
        <dbReference type="Rhea" id="RHEA:27647"/>
    </physiologicalReaction>
</comment>
<dbReference type="PANTHER" id="PTHR30616:SF2">
    <property type="entry name" value="PURINE NUCLEOSIDE PHOSPHORYLASE LACC1"/>
    <property type="match status" value="1"/>
</dbReference>
<proteinExistence type="inferred from homology"/>
<dbReference type="Proteomes" id="UP000031258">
    <property type="component" value="Unassembled WGS sequence"/>
</dbReference>
<dbReference type="Pfam" id="PF02578">
    <property type="entry name" value="Cu-oxidase_4"/>
    <property type="match status" value="1"/>
</dbReference>
<dbReference type="GO" id="GO:0005507">
    <property type="term" value="F:copper ion binding"/>
    <property type="evidence" value="ECO:0007669"/>
    <property type="project" value="TreeGrafter"/>
</dbReference>
<comment type="catalytic activity">
    <reaction evidence="7">
        <text>adenosine + H2O + H(+) = inosine + NH4(+)</text>
        <dbReference type="Rhea" id="RHEA:24408"/>
        <dbReference type="ChEBI" id="CHEBI:15377"/>
        <dbReference type="ChEBI" id="CHEBI:15378"/>
        <dbReference type="ChEBI" id="CHEBI:16335"/>
        <dbReference type="ChEBI" id="CHEBI:17596"/>
        <dbReference type="ChEBI" id="CHEBI:28938"/>
        <dbReference type="EC" id="3.5.4.4"/>
    </reaction>
    <physiologicalReaction direction="left-to-right" evidence="7">
        <dbReference type="Rhea" id="RHEA:24409"/>
    </physiologicalReaction>
</comment>
<organism evidence="11 12">
    <name type="scientific">Candidatus Jidaibacter acanthamoebae</name>
    <dbReference type="NCBI Taxonomy" id="86105"/>
    <lineage>
        <taxon>Bacteria</taxon>
        <taxon>Pseudomonadati</taxon>
        <taxon>Pseudomonadota</taxon>
        <taxon>Alphaproteobacteria</taxon>
        <taxon>Rickettsiales</taxon>
        <taxon>Candidatus Midichloriaceae</taxon>
        <taxon>Candidatus Jidaibacter</taxon>
    </lineage>
</organism>
<dbReference type="STRING" id="86105.NF27_BK00130"/>
<dbReference type="InterPro" id="IPR011324">
    <property type="entry name" value="Cytotoxic_necrot_fac-like_cat"/>
</dbReference>
<keyword evidence="4" id="KW-0479">Metal-binding</keyword>
<evidence type="ECO:0000256" key="6">
    <source>
        <dbReference type="ARBA" id="ARBA00022833"/>
    </source>
</evidence>
<evidence type="ECO:0000256" key="5">
    <source>
        <dbReference type="ARBA" id="ARBA00022801"/>
    </source>
</evidence>
<evidence type="ECO:0000256" key="9">
    <source>
        <dbReference type="ARBA" id="ARBA00049893"/>
    </source>
</evidence>
<comment type="catalytic activity">
    <reaction evidence="8">
        <text>adenosine + phosphate = alpha-D-ribose 1-phosphate + adenine</text>
        <dbReference type="Rhea" id="RHEA:27642"/>
        <dbReference type="ChEBI" id="CHEBI:16335"/>
        <dbReference type="ChEBI" id="CHEBI:16708"/>
        <dbReference type="ChEBI" id="CHEBI:43474"/>
        <dbReference type="ChEBI" id="CHEBI:57720"/>
        <dbReference type="EC" id="2.4.2.1"/>
    </reaction>
    <physiologicalReaction direction="left-to-right" evidence="8">
        <dbReference type="Rhea" id="RHEA:27643"/>
    </physiologicalReaction>
</comment>
<dbReference type="GO" id="GO:0017061">
    <property type="term" value="F:S-methyl-5-thioadenosine phosphorylase activity"/>
    <property type="evidence" value="ECO:0007669"/>
    <property type="project" value="UniProtKB-EC"/>
</dbReference>
<keyword evidence="12" id="KW-1185">Reference proteome</keyword>
<evidence type="ECO:0000256" key="1">
    <source>
        <dbReference type="ARBA" id="ARBA00000553"/>
    </source>
</evidence>
<dbReference type="AlphaFoldDB" id="A0A0C1MV94"/>
<dbReference type="InterPro" id="IPR038371">
    <property type="entry name" value="Cu_polyphenol_OxRdtase_sf"/>
</dbReference>
<evidence type="ECO:0000313" key="11">
    <source>
        <dbReference type="EMBL" id="KIE06092.1"/>
    </source>
</evidence>
<evidence type="ECO:0000256" key="8">
    <source>
        <dbReference type="ARBA" id="ARBA00048968"/>
    </source>
</evidence>
<evidence type="ECO:0000256" key="3">
    <source>
        <dbReference type="ARBA" id="ARBA00022679"/>
    </source>
</evidence>
<dbReference type="NCBIfam" id="TIGR00726">
    <property type="entry name" value="peptidoglycan editing factor PgeF"/>
    <property type="match status" value="1"/>
</dbReference>
<evidence type="ECO:0000256" key="2">
    <source>
        <dbReference type="ARBA" id="ARBA00007353"/>
    </source>
</evidence>
<dbReference type="CDD" id="cd16833">
    <property type="entry name" value="YfiH"/>
    <property type="match status" value="1"/>
</dbReference>
<keyword evidence="6" id="KW-0862">Zinc</keyword>
<name>A0A0C1MV94_9RICK</name>
<keyword evidence="3" id="KW-0808">Transferase</keyword>
<dbReference type="GO" id="GO:0016787">
    <property type="term" value="F:hydrolase activity"/>
    <property type="evidence" value="ECO:0007669"/>
    <property type="project" value="UniProtKB-KW"/>
</dbReference>
<evidence type="ECO:0000313" key="12">
    <source>
        <dbReference type="Proteomes" id="UP000031258"/>
    </source>
</evidence>
<comment type="catalytic activity">
    <reaction evidence="9">
        <text>S-methyl-5'-thioadenosine + phosphate = 5-(methylsulfanyl)-alpha-D-ribose 1-phosphate + adenine</text>
        <dbReference type="Rhea" id="RHEA:11852"/>
        <dbReference type="ChEBI" id="CHEBI:16708"/>
        <dbReference type="ChEBI" id="CHEBI:17509"/>
        <dbReference type="ChEBI" id="CHEBI:43474"/>
        <dbReference type="ChEBI" id="CHEBI:58533"/>
        <dbReference type="EC" id="2.4.2.28"/>
    </reaction>
    <physiologicalReaction direction="left-to-right" evidence="9">
        <dbReference type="Rhea" id="RHEA:11853"/>
    </physiologicalReaction>
</comment>
<evidence type="ECO:0000256" key="4">
    <source>
        <dbReference type="ARBA" id="ARBA00022723"/>
    </source>
</evidence>
<dbReference type="EMBL" id="JSWE01000036">
    <property type="protein sequence ID" value="KIE06092.1"/>
    <property type="molecule type" value="Genomic_DNA"/>
</dbReference>
<comment type="similarity">
    <text evidence="2 10">Belongs to the purine nucleoside phosphorylase YfiH/LACC1 family.</text>
</comment>
<dbReference type="PANTHER" id="PTHR30616">
    <property type="entry name" value="UNCHARACTERIZED PROTEIN YFIH"/>
    <property type="match status" value="1"/>
</dbReference>
<dbReference type="InterPro" id="IPR003730">
    <property type="entry name" value="Cu_polyphenol_OxRdtase"/>
</dbReference>
<dbReference type="Gene3D" id="3.60.140.10">
    <property type="entry name" value="CNF1/YfiH-like putative cysteine hydrolases"/>
    <property type="match status" value="1"/>
</dbReference>